<dbReference type="OrthoDB" id="3365698at2759"/>
<accession>A0A4R0RUP8</accession>
<gene>
    <name evidence="1" type="ORF">EIP91_012349</name>
</gene>
<evidence type="ECO:0000313" key="1">
    <source>
        <dbReference type="EMBL" id="TCD67488.1"/>
    </source>
</evidence>
<organism evidence="1 2">
    <name type="scientific">Steccherinum ochraceum</name>
    <dbReference type="NCBI Taxonomy" id="92696"/>
    <lineage>
        <taxon>Eukaryota</taxon>
        <taxon>Fungi</taxon>
        <taxon>Dikarya</taxon>
        <taxon>Basidiomycota</taxon>
        <taxon>Agaricomycotina</taxon>
        <taxon>Agaricomycetes</taxon>
        <taxon>Polyporales</taxon>
        <taxon>Steccherinaceae</taxon>
        <taxon>Steccherinum</taxon>
    </lineage>
</organism>
<keyword evidence="2" id="KW-1185">Reference proteome</keyword>
<dbReference type="AlphaFoldDB" id="A0A4R0RUP8"/>
<protein>
    <recommendedName>
        <fullName evidence="3">F-box domain-containing protein</fullName>
    </recommendedName>
</protein>
<reference evidence="1 2" key="1">
    <citation type="submission" date="2018-11" db="EMBL/GenBank/DDBJ databases">
        <title>Genome assembly of Steccherinum ochraceum LE-BIN_3174, the white-rot fungus of the Steccherinaceae family (The Residual Polyporoid clade, Polyporales, Basidiomycota).</title>
        <authorList>
            <person name="Fedorova T.V."/>
            <person name="Glazunova O.A."/>
            <person name="Landesman E.O."/>
            <person name="Moiseenko K.V."/>
            <person name="Psurtseva N.V."/>
            <person name="Savinova O.S."/>
            <person name="Shakhova N.V."/>
            <person name="Tyazhelova T.V."/>
            <person name="Vasina D.V."/>
        </authorList>
    </citation>
    <scope>NUCLEOTIDE SEQUENCE [LARGE SCALE GENOMIC DNA]</scope>
    <source>
        <strain evidence="1 2">LE-BIN_3174</strain>
    </source>
</reference>
<evidence type="ECO:0008006" key="3">
    <source>
        <dbReference type="Google" id="ProtNLM"/>
    </source>
</evidence>
<proteinExistence type="predicted"/>
<name>A0A4R0RUP8_9APHY</name>
<comment type="caution">
    <text evidence="1">The sequence shown here is derived from an EMBL/GenBank/DDBJ whole genome shotgun (WGS) entry which is preliminary data.</text>
</comment>
<evidence type="ECO:0000313" key="2">
    <source>
        <dbReference type="Proteomes" id="UP000292702"/>
    </source>
</evidence>
<dbReference type="EMBL" id="RWJN01000096">
    <property type="protein sequence ID" value="TCD67488.1"/>
    <property type="molecule type" value="Genomic_DNA"/>
</dbReference>
<dbReference type="Proteomes" id="UP000292702">
    <property type="component" value="Unassembled WGS sequence"/>
</dbReference>
<sequence>MRNDPAIKKKSSLVCMKKIVRVCRHWRSVALNNPLLWCDIYVSLYSKKFIETSLSLARGMSLYFSVDYKHPNPDGLQLLATHANRIEGLRMDVASEALSHRQLDLPSALPLLQLLDITFDSSSAEMARLPSLLTRQSPPSLRSLSVLCFQIAWKPGPGHVLPISLTRLSVEYKKSCHTKAKIIDVVEAIGALPNLMHLELVNVLADCQSDDGDPPLAATKMDLRRMRSLTLQEGYKECSYLLSHFILSPVADIDLLLTGTPEHPEKYGLPILIPIIRNFLREEHGWRIRELVVNFISLEFRKGRIEAEPTEPSASYADGPRLSIHLVAMRSYYLHSLPVIALLAGLAPSLPELRDVLVLTVRQQRDSLHVLRDRWFRVLPALTGVKTVQAIQCDLYTVRRFIDRWTERGGDGIEAITEPSTAFLPHVSQMCLQDTVLTTATWSGEPHRWPEEFCAALLWRAWAGCGLETITMDRSIAEVPLEKRWYDLIKSMQQAVTVVRDGIVYPKESNKDVCMDTA</sequence>